<accession>A0A7J6NZI8</accession>
<dbReference type="Proteomes" id="UP000541610">
    <property type="component" value="Unassembled WGS sequence"/>
</dbReference>
<dbReference type="AlphaFoldDB" id="A0A7J6NZI8"/>
<comment type="caution">
    <text evidence="3">The sequence shown here is derived from an EMBL/GenBank/DDBJ whole genome shotgun (WGS) entry which is preliminary data.</text>
</comment>
<dbReference type="EMBL" id="JABANP010000128">
    <property type="protein sequence ID" value="KAF4689294.1"/>
    <property type="molecule type" value="Genomic_DNA"/>
</dbReference>
<evidence type="ECO:0000313" key="4">
    <source>
        <dbReference type="Proteomes" id="UP000541610"/>
    </source>
</evidence>
<evidence type="ECO:0000256" key="1">
    <source>
        <dbReference type="SAM" id="MobiDB-lite"/>
    </source>
</evidence>
<keyword evidence="2" id="KW-0732">Signal</keyword>
<evidence type="ECO:0000256" key="2">
    <source>
        <dbReference type="SAM" id="SignalP"/>
    </source>
</evidence>
<feature type="chain" id="PRO_5029711016" evidence="2">
    <location>
        <begin position="24"/>
        <end position="122"/>
    </location>
</feature>
<reference evidence="3 4" key="1">
    <citation type="submission" date="2020-04" db="EMBL/GenBank/DDBJ databases">
        <title>Perkinsus olseni comparative genomics.</title>
        <authorList>
            <person name="Bogema D.R."/>
        </authorList>
    </citation>
    <scope>NUCLEOTIDE SEQUENCE [LARGE SCALE GENOMIC DNA]</scope>
    <source>
        <strain evidence="3">00978-12</strain>
    </source>
</reference>
<gene>
    <name evidence="3" type="primary">CIRH1A_2</name>
    <name evidence="3" type="ORF">FOZ60_001771</name>
</gene>
<evidence type="ECO:0000313" key="3">
    <source>
        <dbReference type="EMBL" id="KAF4689294.1"/>
    </source>
</evidence>
<organism evidence="3 4">
    <name type="scientific">Perkinsus olseni</name>
    <name type="common">Perkinsus atlanticus</name>
    <dbReference type="NCBI Taxonomy" id="32597"/>
    <lineage>
        <taxon>Eukaryota</taxon>
        <taxon>Sar</taxon>
        <taxon>Alveolata</taxon>
        <taxon>Perkinsozoa</taxon>
        <taxon>Perkinsea</taxon>
        <taxon>Perkinsida</taxon>
        <taxon>Perkinsidae</taxon>
        <taxon>Perkinsus</taxon>
    </lineage>
</organism>
<proteinExistence type="predicted"/>
<feature type="signal peptide" evidence="2">
    <location>
        <begin position="1"/>
        <end position="23"/>
    </location>
</feature>
<feature type="region of interest" description="Disordered" evidence="1">
    <location>
        <begin position="99"/>
        <end position="122"/>
    </location>
</feature>
<name>A0A7J6NZI8_PEROL</name>
<sequence>MVDVVVVQAVVVVVLAVVGSGEGRRFDRYSLGPSGSTTLTRLGELKGEYQAAKKKKGGGSSSATSRALSVCFGTVSKGRDDGNYRTIFSGNDRGVVSEWRVEVKEGDDGSTEGEGNDNGTRI</sequence>
<protein>
    <submittedName>
        <fullName evidence="3">Cirrhosis, autosomal recessive 1A (Cirhin)</fullName>
    </submittedName>
</protein>